<evidence type="ECO:0000313" key="2">
    <source>
        <dbReference type="Proteomes" id="UP000266841"/>
    </source>
</evidence>
<dbReference type="AlphaFoldDB" id="K0TIZ1"/>
<feature type="non-terminal residue" evidence="1">
    <location>
        <position position="109"/>
    </location>
</feature>
<keyword evidence="2" id="KW-1185">Reference proteome</keyword>
<comment type="caution">
    <text evidence="1">The sequence shown here is derived from an EMBL/GenBank/DDBJ whole genome shotgun (WGS) entry which is preliminary data.</text>
</comment>
<proteinExistence type="predicted"/>
<reference evidence="1 2" key="1">
    <citation type="journal article" date="2012" name="Genome Biol.">
        <title>Genome and low-iron response of an oceanic diatom adapted to chronic iron limitation.</title>
        <authorList>
            <person name="Lommer M."/>
            <person name="Specht M."/>
            <person name="Roy A.S."/>
            <person name="Kraemer L."/>
            <person name="Andreson R."/>
            <person name="Gutowska M.A."/>
            <person name="Wolf J."/>
            <person name="Bergner S.V."/>
            <person name="Schilhabel M.B."/>
            <person name="Klostermeier U.C."/>
            <person name="Beiko R.G."/>
            <person name="Rosenstiel P."/>
            <person name="Hippler M."/>
            <person name="Laroche J."/>
        </authorList>
    </citation>
    <scope>NUCLEOTIDE SEQUENCE [LARGE SCALE GENOMIC DNA]</scope>
    <source>
        <strain evidence="1 2">CCMP1005</strain>
    </source>
</reference>
<dbReference type="EMBL" id="AGNL01004202">
    <property type="protein sequence ID" value="EJK73801.1"/>
    <property type="molecule type" value="Genomic_DNA"/>
</dbReference>
<name>K0TIZ1_THAOC</name>
<sequence length="109" mass="11814">MDVSPLVTTGHASAAARRETRVEGVEGRLFSGRVSPRVGVLQSVEIREISEVAQDKGGPFAVNILVVPAGRFLLEARGSCCLPFRWIKDAVQISRLLPLLPEGGFQLFL</sequence>
<accession>K0TIZ1</accession>
<dbReference type="Proteomes" id="UP000266841">
    <property type="component" value="Unassembled WGS sequence"/>
</dbReference>
<evidence type="ECO:0000313" key="1">
    <source>
        <dbReference type="EMBL" id="EJK73801.1"/>
    </source>
</evidence>
<gene>
    <name evidence="1" type="ORF">THAOC_04555</name>
</gene>
<protein>
    <submittedName>
        <fullName evidence="1">Uncharacterized protein</fullName>
    </submittedName>
</protein>
<organism evidence="1 2">
    <name type="scientific">Thalassiosira oceanica</name>
    <name type="common">Marine diatom</name>
    <dbReference type="NCBI Taxonomy" id="159749"/>
    <lineage>
        <taxon>Eukaryota</taxon>
        <taxon>Sar</taxon>
        <taxon>Stramenopiles</taxon>
        <taxon>Ochrophyta</taxon>
        <taxon>Bacillariophyta</taxon>
        <taxon>Coscinodiscophyceae</taxon>
        <taxon>Thalassiosirophycidae</taxon>
        <taxon>Thalassiosirales</taxon>
        <taxon>Thalassiosiraceae</taxon>
        <taxon>Thalassiosira</taxon>
    </lineage>
</organism>